<comment type="caution">
    <text evidence="1">The sequence shown here is derived from an EMBL/GenBank/DDBJ whole genome shotgun (WGS) entry which is preliminary data.</text>
</comment>
<evidence type="ECO:0000313" key="2">
    <source>
        <dbReference type="Proteomes" id="UP000233293"/>
    </source>
</evidence>
<dbReference type="EMBL" id="PIUM01000015">
    <property type="protein sequence ID" value="PKU23963.1"/>
    <property type="molecule type" value="Genomic_DNA"/>
</dbReference>
<keyword evidence="2" id="KW-1185">Reference proteome</keyword>
<dbReference type="InterPro" id="IPR018642">
    <property type="entry name" value="DUF2066"/>
</dbReference>
<accession>A0A2N3PU80</accession>
<gene>
    <name evidence="1" type="ORF">CWS72_13925</name>
</gene>
<proteinExistence type="predicted"/>
<protein>
    <submittedName>
        <fullName evidence="1">DUF2066 domain-containing protein</fullName>
    </submittedName>
</protein>
<evidence type="ECO:0000313" key="1">
    <source>
        <dbReference type="EMBL" id="PKU23963.1"/>
    </source>
</evidence>
<name>A0A2N3PU80_9PROT</name>
<reference evidence="2" key="1">
    <citation type="submission" date="2017-12" db="EMBL/GenBank/DDBJ databases">
        <title>Draft genome sequence of Telmatospirillum siberiense 26-4b1T, an acidotolerant peatland alphaproteobacterium potentially involved in sulfur cycling.</title>
        <authorList>
            <person name="Hausmann B."/>
            <person name="Pjevac P."/>
            <person name="Schreck K."/>
            <person name="Herbold C.W."/>
            <person name="Daims H."/>
            <person name="Wagner M."/>
            <person name="Pester M."/>
            <person name="Loy A."/>
        </authorList>
    </citation>
    <scope>NUCLEOTIDE SEQUENCE [LARGE SCALE GENOMIC DNA]</scope>
    <source>
        <strain evidence="2">26-4b1</strain>
    </source>
</reference>
<dbReference type="AlphaFoldDB" id="A0A2N3PU80"/>
<dbReference type="Pfam" id="PF09839">
    <property type="entry name" value="DUF2066"/>
    <property type="match status" value="1"/>
</dbReference>
<organism evidence="1 2">
    <name type="scientific">Telmatospirillum siberiense</name>
    <dbReference type="NCBI Taxonomy" id="382514"/>
    <lineage>
        <taxon>Bacteria</taxon>
        <taxon>Pseudomonadati</taxon>
        <taxon>Pseudomonadota</taxon>
        <taxon>Alphaproteobacteria</taxon>
        <taxon>Rhodospirillales</taxon>
        <taxon>Rhodospirillaceae</taxon>
        <taxon>Telmatospirillum</taxon>
    </lineage>
</organism>
<dbReference type="Proteomes" id="UP000233293">
    <property type="component" value="Unassembled WGS sequence"/>
</dbReference>
<sequence length="426" mass="46294">MIRDGFQCSFLRARAKPDVLVGVVMAFRRLRSCYGTGVMNLPRPSHRGPFPMPNSGKNSGTGLAVVLFWAVFALFCGPAVAQTADTYTVRNVSVDISAENVNVARDRALAEGQRQAFETLMQRLTSSADWPRLPHPSDADLINAVLDVGIDQEKRSAVRYLATMSVRFKPDAIRRLLRGANIAYVEWRGRPVVVLPVYQSDNGPQLSESPNPWRDAWRSGAAQGVVPLSVPTPEQIEGTVTTAQAAAGAPETLAAVGQRFNTQDVLLAVATPIRQDGGKVKVDVVLTGTGPVASPLAGSRSYDGEIGETLEMVLHRAVEDIAKIANDTWKSGNMLQFDKQANLPVMVPLAGFDDWLSVREKLTRSTPVRSYEVAALSKTEAALVLHFVGEQSQLESVFLQNGLVLSWASDHWILQPVASRPNTGTR</sequence>